<reference evidence="5 6" key="1">
    <citation type="submission" date="2009-06" db="EMBL/GenBank/DDBJ databases">
        <title>Complete sequence of Thermotogales bacterium TBF 19.5.1.</title>
        <authorList>
            <consortium name="US DOE Joint Genome Institute"/>
            <person name="Lucas S."/>
            <person name="Copeland A."/>
            <person name="Lapidus A."/>
            <person name="Glavina del Rio T."/>
            <person name="Tice H."/>
            <person name="Bruce D."/>
            <person name="Goodwin L."/>
            <person name="Pitluck S."/>
            <person name="Chertkov O."/>
            <person name="Brettin T."/>
            <person name="Detter J.C."/>
            <person name="Han C."/>
            <person name="Schmutz J."/>
            <person name="Larimer F."/>
            <person name="Land M."/>
            <person name="Hauser L."/>
            <person name="Kyrpides N."/>
            <person name="Ovchinnikova G."/>
            <person name="Noll K."/>
        </authorList>
    </citation>
    <scope>NUCLEOTIDE SEQUENCE [LARGE SCALE GENOMIC DNA]</scope>
    <source>
        <strain evidence="6">ATCC BAA-1733 / DSM 21960 / TBF 19.5.1</strain>
    </source>
</reference>
<proteinExistence type="predicted"/>
<dbReference type="eggNOG" id="COG1609">
    <property type="taxonomic scope" value="Bacteria"/>
</dbReference>
<feature type="domain" description="HTH lacI-type" evidence="4">
    <location>
        <begin position="3"/>
        <end position="57"/>
    </location>
</feature>
<dbReference type="GO" id="GO:0003700">
    <property type="term" value="F:DNA-binding transcription factor activity"/>
    <property type="evidence" value="ECO:0007669"/>
    <property type="project" value="TreeGrafter"/>
</dbReference>
<keyword evidence="3" id="KW-0804">Transcription</keyword>
<dbReference type="HOGENOM" id="CLU_037628_6_2_0"/>
<evidence type="ECO:0000256" key="2">
    <source>
        <dbReference type="ARBA" id="ARBA00023125"/>
    </source>
</evidence>
<dbReference type="SUPFAM" id="SSF47413">
    <property type="entry name" value="lambda repressor-like DNA-binding domains"/>
    <property type="match status" value="1"/>
</dbReference>
<dbReference type="EMBL" id="CP001634">
    <property type="protein sequence ID" value="ACR79705.1"/>
    <property type="molecule type" value="Genomic_DNA"/>
</dbReference>
<sequence length="329" mass="37566">MKVRTKDIARIANVSTATVSRVLNGSPNVSEKTRQKVLMAIESLDYTPDLFAKNLAKKRYWEIGIGCTDEVFRGIESRDYQFYLKVIEGIQKYFSRKKCNFTIFSVDSKNLEENIKGKQGFLLVGGGVTKKTIDFFQSIGKPVVLVDQYIYGYEIDCVVSNGFYGEYKLIKYFLDKGYRSIAYLFDTATHFSYEQRRLGYEKAMYEKGYTPLVYPFNEKSNMLEITKRILEEHPEVEAIATCEDRVALKVIECLKALGKRVPDDVGVMGFDDIESAETSDPALTTVNVFKEEMGSLAAKRLFDLLNNEDIRPTQISLFTNIVIRDSVKL</sequence>
<reference evidence="5 6" key="2">
    <citation type="journal article" date="2011" name="J. Bacteriol.">
        <title>Genome Sequence of Kosmotoga olearia Strain TBF 19.5.1, a Thermophilic Bacterium with a Wide Growth Temperature Range, Isolated from the Troll B Oil Platform in the North Sea.</title>
        <authorList>
            <person name="Swithers K.S."/>
            <person name="Dipippo J.L."/>
            <person name="Bruce D.C."/>
            <person name="Detter C."/>
            <person name="Tapia R."/>
            <person name="Han S."/>
            <person name="Goodwin L.A."/>
            <person name="Han J."/>
            <person name="Woyke T."/>
            <person name="Pitluck S."/>
            <person name="Pennacchio L."/>
            <person name="Nolan M."/>
            <person name="Mikhailova N."/>
            <person name="Land M.L."/>
            <person name="Nesbo C.L."/>
            <person name="Gogarten J.P."/>
            <person name="Noll K.M."/>
        </authorList>
    </citation>
    <scope>NUCLEOTIDE SEQUENCE [LARGE SCALE GENOMIC DNA]</scope>
    <source>
        <strain evidence="6">ATCC BAA-1733 / DSM 21960 / TBF 19.5.1</strain>
    </source>
</reference>
<dbReference type="KEGG" id="kol:Kole_0997"/>
<keyword evidence="1" id="KW-0805">Transcription regulation</keyword>
<dbReference type="Proteomes" id="UP000002382">
    <property type="component" value="Chromosome"/>
</dbReference>
<dbReference type="PANTHER" id="PTHR30146:SF154">
    <property type="entry name" value="TRANSCRIPTION REGULATOR, MEMBER OF GALR FAMILY"/>
    <property type="match status" value="1"/>
</dbReference>
<dbReference type="InterPro" id="IPR028082">
    <property type="entry name" value="Peripla_BP_I"/>
</dbReference>
<dbReference type="CDD" id="cd01392">
    <property type="entry name" value="HTH_LacI"/>
    <property type="match status" value="1"/>
</dbReference>
<dbReference type="SUPFAM" id="SSF53822">
    <property type="entry name" value="Periplasmic binding protein-like I"/>
    <property type="match status" value="1"/>
</dbReference>
<evidence type="ECO:0000256" key="1">
    <source>
        <dbReference type="ARBA" id="ARBA00023015"/>
    </source>
</evidence>
<keyword evidence="6" id="KW-1185">Reference proteome</keyword>
<gene>
    <name evidence="5" type="ordered locus">Kole_0997</name>
</gene>
<name>C5CHF0_KOSOT</name>
<dbReference type="InterPro" id="IPR010982">
    <property type="entry name" value="Lambda_DNA-bd_dom_sf"/>
</dbReference>
<dbReference type="PANTHER" id="PTHR30146">
    <property type="entry name" value="LACI-RELATED TRANSCRIPTIONAL REPRESSOR"/>
    <property type="match status" value="1"/>
</dbReference>
<dbReference type="SMART" id="SM00354">
    <property type="entry name" value="HTH_LACI"/>
    <property type="match status" value="1"/>
</dbReference>
<organism evidence="5 6">
    <name type="scientific">Kosmotoga olearia (strain ATCC BAA-1733 / DSM 21960 / TBF 19.5.1)</name>
    <dbReference type="NCBI Taxonomy" id="521045"/>
    <lineage>
        <taxon>Bacteria</taxon>
        <taxon>Thermotogati</taxon>
        <taxon>Thermotogota</taxon>
        <taxon>Thermotogae</taxon>
        <taxon>Kosmotogales</taxon>
        <taxon>Kosmotogaceae</taxon>
        <taxon>Kosmotoga</taxon>
    </lineage>
</organism>
<dbReference type="OrthoDB" id="47944at2"/>
<dbReference type="Gene3D" id="1.10.260.40">
    <property type="entry name" value="lambda repressor-like DNA-binding domains"/>
    <property type="match status" value="1"/>
</dbReference>
<dbReference type="CDD" id="cd06267">
    <property type="entry name" value="PBP1_LacI_sugar_binding-like"/>
    <property type="match status" value="1"/>
</dbReference>
<dbReference type="InterPro" id="IPR046335">
    <property type="entry name" value="LacI/GalR-like_sensor"/>
</dbReference>
<evidence type="ECO:0000256" key="3">
    <source>
        <dbReference type="ARBA" id="ARBA00023163"/>
    </source>
</evidence>
<dbReference type="Pfam" id="PF13377">
    <property type="entry name" value="Peripla_BP_3"/>
    <property type="match status" value="1"/>
</dbReference>
<evidence type="ECO:0000313" key="5">
    <source>
        <dbReference type="EMBL" id="ACR79705.1"/>
    </source>
</evidence>
<dbReference type="Pfam" id="PF00356">
    <property type="entry name" value="LacI"/>
    <property type="match status" value="1"/>
</dbReference>
<dbReference type="STRING" id="521045.Kole_0997"/>
<accession>C5CHF0</accession>
<evidence type="ECO:0000259" key="4">
    <source>
        <dbReference type="PROSITE" id="PS50932"/>
    </source>
</evidence>
<dbReference type="AlphaFoldDB" id="C5CHF0"/>
<dbReference type="Gene3D" id="3.40.50.2300">
    <property type="match status" value="2"/>
</dbReference>
<protein>
    <submittedName>
        <fullName evidence="5">Transcriptional regulator, LacI family</fullName>
    </submittedName>
</protein>
<dbReference type="InterPro" id="IPR000843">
    <property type="entry name" value="HTH_LacI"/>
</dbReference>
<dbReference type="GO" id="GO:0000976">
    <property type="term" value="F:transcription cis-regulatory region binding"/>
    <property type="evidence" value="ECO:0007669"/>
    <property type="project" value="TreeGrafter"/>
</dbReference>
<evidence type="ECO:0000313" key="6">
    <source>
        <dbReference type="Proteomes" id="UP000002382"/>
    </source>
</evidence>
<dbReference type="PROSITE" id="PS50932">
    <property type="entry name" value="HTH_LACI_2"/>
    <property type="match status" value="1"/>
</dbReference>
<keyword evidence="2" id="KW-0238">DNA-binding</keyword>